<name>A0A9D7HLU3_9PROT</name>
<comment type="function">
    <text evidence="2">Antitoxin component of a type II toxin-antitoxin (TA) system.</text>
</comment>
<dbReference type="Pfam" id="PF02604">
    <property type="entry name" value="PhdYeFM_antitox"/>
    <property type="match status" value="1"/>
</dbReference>
<protein>
    <recommendedName>
        <fullName evidence="2">Antitoxin</fullName>
    </recommendedName>
</protein>
<sequence>MREIGAFEAKNKLGTLLDWVESGEEVLITRRGKAVARLVPAAIGFDRSKARRAANGILDARRGVTLGDLRIKDLVNEGRP</sequence>
<dbReference type="InterPro" id="IPR006442">
    <property type="entry name" value="Antitoxin_Phd/YefM"/>
</dbReference>
<evidence type="ECO:0000256" key="2">
    <source>
        <dbReference type="RuleBase" id="RU362080"/>
    </source>
</evidence>
<dbReference type="Proteomes" id="UP000807785">
    <property type="component" value="Unassembled WGS sequence"/>
</dbReference>
<dbReference type="SUPFAM" id="SSF143120">
    <property type="entry name" value="YefM-like"/>
    <property type="match status" value="1"/>
</dbReference>
<dbReference type="InterPro" id="IPR051416">
    <property type="entry name" value="phD-YefM_TA_antitoxins"/>
</dbReference>
<proteinExistence type="inferred from homology"/>
<organism evidence="3 4">
    <name type="scientific">Candidatus Methylophosphatis roskildensis</name>
    <dbReference type="NCBI Taxonomy" id="2899263"/>
    <lineage>
        <taxon>Bacteria</taxon>
        <taxon>Pseudomonadati</taxon>
        <taxon>Pseudomonadota</taxon>
        <taxon>Betaproteobacteria</taxon>
        <taxon>Nitrosomonadales</taxon>
        <taxon>Sterolibacteriaceae</taxon>
        <taxon>Candidatus Methylophosphatis</taxon>
    </lineage>
</organism>
<accession>A0A9D7HLU3</accession>
<gene>
    <name evidence="3" type="ORF">IPH26_10745</name>
</gene>
<dbReference type="AlphaFoldDB" id="A0A9D7HLU3"/>
<comment type="similarity">
    <text evidence="1 2">Belongs to the phD/YefM antitoxin family.</text>
</comment>
<comment type="caution">
    <text evidence="3">The sequence shown here is derived from an EMBL/GenBank/DDBJ whole genome shotgun (WGS) entry which is preliminary data.</text>
</comment>
<dbReference type="InterPro" id="IPR036165">
    <property type="entry name" value="YefM-like_sf"/>
</dbReference>
<dbReference type="PANTHER" id="PTHR35377:SF8">
    <property type="entry name" value="ANTITOXIN VAPB22"/>
    <property type="match status" value="1"/>
</dbReference>
<dbReference type="EMBL" id="JADJEV010000003">
    <property type="protein sequence ID" value="MBK6973389.1"/>
    <property type="molecule type" value="Genomic_DNA"/>
</dbReference>
<evidence type="ECO:0000313" key="3">
    <source>
        <dbReference type="EMBL" id="MBK6973389.1"/>
    </source>
</evidence>
<reference evidence="3" key="1">
    <citation type="submission" date="2020-10" db="EMBL/GenBank/DDBJ databases">
        <title>Connecting structure to function with the recovery of over 1000 high-quality activated sludge metagenome-assembled genomes encoding full-length rRNA genes using long-read sequencing.</title>
        <authorList>
            <person name="Singleton C.M."/>
            <person name="Petriglieri F."/>
            <person name="Kristensen J.M."/>
            <person name="Kirkegaard R.H."/>
            <person name="Michaelsen T.Y."/>
            <person name="Andersen M.H."/>
            <person name="Karst S.M."/>
            <person name="Dueholm M.S."/>
            <person name="Nielsen P.H."/>
            <person name="Albertsen M."/>
        </authorList>
    </citation>
    <scope>NUCLEOTIDE SEQUENCE</scope>
    <source>
        <strain evidence="3">Bjer_18-Q3-R1-45_BAT3C.347</strain>
    </source>
</reference>
<dbReference type="NCBIfam" id="TIGR01552">
    <property type="entry name" value="phd_fam"/>
    <property type="match status" value="1"/>
</dbReference>
<evidence type="ECO:0000313" key="4">
    <source>
        <dbReference type="Proteomes" id="UP000807785"/>
    </source>
</evidence>
<dbReference type="Gene3D" id="3.40.1620.10">
    <property type="entry name" value="YefM-like domain"/>
    <property type="match status" value="1"/>
</dbReference>
<evidence type="ECO:0000256" key="1">
    <source>
        <dbReference type="ARBA" id="ARBA00009981"/>
    </source>
</evidence>
<dbReference type="PANTHER" id="PTHR35377">
    <property type="entry name" value="ANTITOXIN VAPB49-RELATED-RELATED"/>
    <property type="match status" value="1"/>
</dbReference>